<dbReference type="OrthoDB" id="1027451at2"/>
<dbReference type="EMBL" id="CP002305">
    <property type="protein sequence ID" value="ADQ17205.1"/>
    <property type="molecule type" value="Genomic_DNA"/>
</dbReference>
<dbReference type="HOGENOM" id="CLU_091014_2_0_10"/>
<gene>
    <name evidence="2" type="ordered locus">Lbys_1492</name>
</gene>
<dbReference type="Gene3D" id="2.50.20.10">
    <property type="entry name" value="Lipoprotein localisation LolA/LolB/LppX"/>
    <property type="match status" value="1"/>
</dbReference>
<dbReference type="Pfam" id="PF03548">
    <property type="entry name" value="LolA"/>
    <property type="match status" value="1"/>
</dbReference>
<protein>
    <submittedName>
        <fullName evidence="2">Outer membrane lipoprotein carrier protein LolA</fullName>
    </submittedName>
</protein>
<organism evidence="2 3">
    <name type="scientific">Leadbetterella byssophila (strain DSM 17132 / JCM 16389 / KACC 11308 / NBRC 106382 / 4M15)</name>
    <dbReference type="NCBI Taxonomy" id="649349"/>
    <lineage>
        <taxon>Bacteria</taxon>
        <taxon>Pseudomonadati</taxon>
        <taxon>Bacteroidota</taxon>
        <taxon>Cytophagia</taxon>
        <taxon>Cytophagales</taxon>
        <taxon>Leadbetterellaceae</taxon>
        <taxon>Leadbetterella</taxon>
    </lineage>
</organism>
<dbReference type="Proteomes" id="UP000007435">
    <property type="component" value="Chromosome"/>
</dbReference>
<dbReference type="SUPFAM" id="SSF89392">
    <property type="entry name" value="Prokaryotic lipoproteins and lipoprotein localization factors"/>
    <property type="match status" value="1"/>
</dbReference>
<evidence type="ECO:0000256" key="1">
    <source>
        <dbReference type="ARBA" id="ARBA00022729"/>
    </source>
</evidence>
<name>E4RWZ9_LEAB4</name>
<dbReference type="InterPro" id="IPR029046">
    <property type="entry name" value="LolA/LolB/LppX"/>
</dbReference>
<evidence type="ECO:0000313" key="2">
    <source>
        <dbReference type="EMBL" id="ADQ17205.1"/>
    </source>
</evidence>
<evidence type="ECO:0000313" key="3">
    <source>
        <dbReference type="Proteomes" id="UP000007435"/>
    </source>
</evidence>
<dbReference type="KEGG" id="lby:Lbys_1492"/>
<dbReference type="PANTHER" id="PTHR35869">
    <property type="entry name" value="OUTER-MEMBRANE LIPOPROTEIN CARRIER PROTEIN"/>
    <property type="match status" value="1"/>
</dbReference>
<accession>E4RWZ9</accession>
<dbReference type="CDD" id="cd16325">
    <property type="entry name" value="LolA"/>
    <property type="match status" value="1"/>
</dbReference>
<dbReference type="AlphaFoldDB" id="E4RWZ9"/>
<sequence>MKWLIVSFFLFFSQEMSDAEIREFKAGIKKFTAQTETLSADFIQYRHSTYLAKPAESRGKLYFSKPNTVLWKYQSPQVVDVLFKDKKMSVKENGKSKEAGKRWEKLQNLITQSSTGELFESKEFKYKFLKGGKVILTTVDPQLKRYISQIDLQFDEYALSEIKMVEPKGDYTLIQMKNKQINKKLDAQVFNL</sequence>
<dbReference type="InterPro" id="IPR004564">
    <property type="entry name" value="OM_lipoprot_carrier_LolA-like"/>
</dbReference>
<keyword evidence="3" id="KW-1185">Reference proteome</keyword>
<dbReference type="STRING" id="649349.Lbys_1492"/>
<reference evidence="2 3" key="2">
    <citation type="journal article" date="2011" name="Stand. Genomic Sci.">
        <title>Complete genome sequence of Leadbetterella byssophila type strain (4M15).</title>
        <authorList>
            <person name="Abt B."/>
            <person name="Teshima H."/>
            <person name="Lucas S."/>
            <person name="Lapidus A."/>
            <person name="Del Rio T.G."/>
            <person name="Nolan M."/>
            <person name="Tice H."/>
            <person name="Cheng J.F."/>
            <person name="Pitluck S."/>
            <person name="Liolios K."/>
            <person name="Pagani I."/>
            <person name="Ivanova N."/>
            <person name="Mavromatis K."/>
            <person name="Pati A."/>
            <person name="Tapia R."/>
            <person name="Han C."/>
            <person name="Goodwin L."/>
            <person name="Chen A."/>
            <person name="Palaniappan K."/>
            <person name="Land M."/>
            <person name="Hauser L."/>
            <person name="Chang Y.J."/>
            <person name="Jeffries C.D."/>
            <person name="Rohde M."/>
            <person name="Goker M."/>
            <person name="Tindall B.J."/>
            <person name="Detter J.C."/>
            <person name="Woyke T."/>
            <person name="Bristow J."/>
            <person name="Eisen J.A."/>
            <person name="Markowitz V."/>
            <person name="Hugenholtz P."/>
            <person name="Klenk H.P."/>
            <person name="Kyrpides N.C."/>
        </authorList>
    </citation>
    <scope>NUCLEOTIDE SEQUENCE [LARGE SCALE GENOMIC DNA]</scope>
    <source>
        <strain evidence="3">DSM 17132 / JCM 16389 / KACC 11308 / NBRC 106382 / 4M15</strain>
    </source>
</reference>
<reference key="1">
    <citation type="submission" date="2010-11" db="EMBL/GenBank/DDBJ databases">
        <title>The complete genome of Leadbetterella byssophila DSM 17132.</title>
        <authorList>
            <consortium name="US DOE Joint Genome Institute (JGI-PGF)"/>
            <person name="Lucas S."/>
            <person name="Copeland A."/>
            <person name="Lapidus A."/>
            <person name="Glavina del Rio T."/>
            <person name="Dalin E."/>
            <person name="Tice H."/>
            <person name="Bruce D."/>
            <person name="Goodwin L."/>
            <person name="Pitluck S."/>
            <person name="Kyrpides N."/>
            <person name="Mavromatis K."/>
            <person name="Ivanova N."/>
            <person name="Teshima H."/>
            <person name="Brettin T."/>
            <person name="Detter J.C."/>
            <person name="Han C."/>
            <person name="Tapia R."/>
            <person name="Land M."/>
            <person name="Hauser L."/>
            <person name="Markowitz V."/>
            <person name="Cheng J.-F."/>
            <person name="Hugenholtz P."/>
            <person name="Woyke T."/>
            <person name="Wu D."/>
            <person name="Tindall B."/>
            <person name="Pomrenke H.G."/>
            <person name="Brambilla E."/>
            <person name="Klenk H.-P."/>
            <person name="Eisen J.A."/>
        </authorList>
    </citation>
    <scope>NUCLEOTIDE SEQUENCE [LARGE SCALE GENOMIC DNA]</scope>
    <source>
        <strain>DSM 17132</strain>
    </source>
</reference>
<keyword evidence="1" id="KW-0732">Signal</keyword>
<keyword evidence="2" id="KW-0449">Lipoprotein</keyword>
<proteinExistence type="predicted"/>
<dbReference type="PANTHER" id="PTHR35869:SF1">
    <property type="entry name" value="OUTER-MEMBRANE LIPOPROTEIN CARRIER PROTEIN"/>
    <property type="match status" value="1"/>
</dbReference>
<dbReference type="eggNOG" id="COG2834">
    <property type="taxonomic scope" value="Bacteria"/>
</dbReference>
<dbReference type="RefSeq" id="WP_013408254.1">
    <property type="nucleotide sequence ID" value="NC_014655.1"/>
</dbReference>